<dbReference type="Proteomes" id="UP001589605">
    <property type="component" value="Unassembled WGS sequence"/>
</dbReference>
<dbReference type="InterPro" id="IPR050744">
    <property type="entry name" value="AI-2_Isomerase_LsrG"/>
</dbReference>
<keyword evidence="2" id="KW-0560">Oxidoreductase</keyword>
<dbReference type="SUPFAM" id="SSF54909">
    <property type="entry name" value="Dimeric alpha+beta barrel"/>
    <property type="match status" value="1"/>
</dbReference>
<evidence type="ECO:0000259" key="1">
    <source>
        <dbReference type="PROSITE" id="PS51725"/>
    </source>
</evidence>
<name>A0ABV5F2J6_9FLAO</name>
<protein>
    <submittedName>
        <fullName evidence="2">Quinol monooxygenase</fullName>
        <ecNumber evidence="2">1.-.-.-</ecNumber>
    </submittedName>
</protein>
<evidence type="ECO:0000313" key="3">
    <source>
        <dbReference type="Proteomes" id="UP001589605"/>
    </source>
</evidence>
<reference evidence="2 3" key="1">
    <citation type="submission" date="2024-09" db="EMBL/GenBank/DDBJ databases">
        <authorList>
            <person name="Sun Q."/>
            <person name="Mori K."/>
        </authorList>
    </citation>
    <scope>NUCLEOTIDE SEQUENCE [LARGE SCALE GENOMIC DNA]</scope>
    <source>
        <strain evidence="2 3">CECT 8286</strain>
    </source>
</reference>
<feature type="domain" description="ABM" evidence="1">
    <location>
        <begin position="5"/>
        <end position="93"/>
    </location>
</feature>
<sequence length="97" mass="10929">MKNQLTIVATIIAKTENTEFVKAELLKLVEASLNDKGCINYNLLQDNTDLNSFVVYENWDDEDALTGHLNTIHFKAFTEATEGKLNAFTVNKMTMLS</sequence>
<dbReference type="Gene3D" id="3.30.70.100">
    <property type="match status" value="1"/>
</dbReference>
<comment type="caution">
    <text evidence="2">The sequence shown here is derived from an EMBL/GenBank/DDBJ whole genome shotgun (WGS) entry which is preliminary data.</text>
</comment>
<organism evidence="2 3">
    <name type="scientific">Formosa undariae</name>
    <dbReference type="NCBI Taxonomy" id="1325436"/>
    <lineage>
        <taxon>Bacteria</taxon>
        <taxon>Pseudomonadati</taxon>
        <taxon>Bacteroidota</taxon>
        <taxon>Flavobacteriia</taxon>
        <taxon>Flavobacteriales</taxon>
        <taxon>Flavobacteriaceae</taxon>
        <taxon>Formosa</taxon>
    </lineage>
</organism>
<gene>
    <name evidence="2" type="ORF">ACFFVB_11255</name>
</gene>
<dbReference type="PANTHER" id="PTHR33336:SF3">
    <property type="entry name" value="ABM DOMAIN-CONTAINING PROTEIN"/>
    <property type="match status" value="1"/>
</dbReference>
<dbReference type="InterPro" id="IPR011008">
    <property type="entry name" value="Dimeric_a/b-barrel"/>
</dbReference>
<keyword evidence="2" id="KW-0503">Monooxygenase</keyword>
<dbReference type="InterPro" id="IPR007138">
    <property type="entry name" value="ABM_dom"/>
</dbReference>
<dbReference type="PANTHER" id="PTHR33336">
    <property type="entry name" value="QUINOL MONOOXYGENASE YGIN-RELATED"/>
    <property type="match status" value="1"/>
</dbReference>
<dbReference type="PROSITE" id="PS51725">
    <property type="entry name" value="ABM"/>
    <property type="match status" value="1"/>
</dbReference>
<dbReference type="Pfam" id="PF03992">
    <property type="entry name" value="ABM"/>
    <property type="match status" value="1"/>
</dbReference>
<dbReference type="EMBL" id="JBHMEZ010000012">
    <property type="protein sequence ID" value="MFB9053652.1"/>
    <property type="molecule type" value="Genomic_DNA"/>
</dbReference>
<keyword evidence="3" id="KW-1185">Reference proteome</keyword>
<dbReference type="GO" id="GO:0004497">
    <property type="term" value="F:monooxygenase activity"/>
    <property type="evidence" value="ECO:0007669"/>
    <property type="project" value="UniProtKB-KW"/>
</dbReference>
<accession>A0ABV5F2J6</accession>
<dbReference type="RefSeq" id="WP_382382877.1">
    <property type="nucleotide sequence ID" value="NZ_JBHMEZ010000012.1"/>
</dbReference>
<dbReference type="EC" id="1.-.-.-" evidence="2"/>
<proteinExistence type="predicted"/>
<evidence type="ECO:0000313" key="2">
    <source>
        <dbReference type="EMBL" id="MFB9053652.1"/>
    </source>
</evidence>